<dbReference type="AlphaFoldDB" id="A0A8J6P129"/>
<sequence length="350" mass="37558">MKGVMKAAVFEKPETIVVKEIPIPECPDDGVLIRVEACGICGGDVRNFYQGLRADVGSQIMGHEIVGTVVEVGKGSRGFAVRDRVALAPDVSCGECAYCKRGWVNLCAEHKMLGTHFPGGFAQYIAISGYIIEHGFIEHIPDTLSFEDAVMAEPSSSVIACQNRNQVQQGDTVVIIGDGPIGCLHIEVARAKGASKIIMVGLARLEAAKEFHPDVLLDAASVDPVEEVRKLTNGIGADIIICANPVTSTQEQAVEMARKRGTIVLFGGVPKSAPMTSLNSNLIHYNELTVTGAFSYPSCGLKDALDYLNEKKITASKYTNVIVPLEKICDGIMLSKQGKALKAVVKPWME</sequence>
<evidence type="ECO:0000313" key="8">
    <source>
        <dbReference type="Proteomes" id="UP000632659"/>
    </source>
</evidence>
<keyword evidence="1 4" id="KW-0479">Metal-binding</keyword>
<dbReference type="Gene3D" id="3.90.180.10">
    <property type="entry name" value="Medium-chain alcohol dehydrogenases, catalytic domain"/>
    <property type="match status" value="1"/>
</dbReference>
<evidence type="ECO:0000256" key="2">
    <source>
        <dbReference type="ARBA" id="ARBA00022833"/>
    </source>
</evidence>
<dbReference type="Pfam" id="PF08240">
    <property type="entry name" value="ADH_N"/>
    <property type="match status" value="1"/>
</dbReference>
<dbReference type="InterPro" id="IPR050129">
    <property type="entry name" value="Zn_alcohol_dh"/>
</dbReference>
<dbReference type="InterPro" id="IPR011032">
    <property type="entry name" value="GroES-like_sf"/>
</dbReference>
<dbReference type="Proteomes" id="UP000632659">
    <property type="component" value="Unassembled WGS sequence"/>
</dbReference>
<dbReference type="InterPro" id="IPR002328">
    <property type="entry name" value="ADH_Zn_CS"/>
</dbReference>
<dbReference type="InterPro" id="IPR013149">
    <property type="entry name" value="ADH-like_C"/>
</dbReference>
<dbReference type="PANTHER" id="PTHR43401">
    <property type="entry name" value="L-THREONINE 3-DEHYDROGENASE"/>
    <property type="match status" value="1"/>
</dbReference>
<dbReference type="InterPro" id="IPR036291">
    <property type="entry name" value="NAD(P)-bd_dom_sf"/>
</dbReference>
<comment type="similarity">
    <text evidence="4">Belongs to the zinc-containing alcohol dehydrogenase family.</text>
</comment>
<evidence type="ECO:0000259" key="6">
    <source>
        <dbReference type="Pfam" id="PF08240"/>
    </source>
</evidence>
<keyword evidence="2 4" id="KW-0862">Zinc</keyword>
<evidence type="ECO:0000259" key="5">
    <source>
        <dbReference type="Pfam" id="PF00107"/>
    </source>
</evidence>
<evidence type="ECO:0000313" key="7">
    <source>
        <dbReference type="EMBL" id="MBC8610729.1"/>
    </source>
</evidence>
<dbReference type="GO" id="GO:0008270">
    <property type="term" value="F:zinc ion binding"/>
    <property type="evidence" value="ECO:0007669"/>
    <property type="project" value="InterPro"/>
</dbReference>
<gene>
    <name evidence="7" type="ORF">H8702_06275</name>
</gene>
<feature type="domain" description="Alcohol dehydrogenase-like C-terminal" evidence="5">
    <location>
        <begin position="180"/>
        <end position="298"/>
    </location>
</feature>
<keyword evidence="3" id="KW-0560">Oxidoreductase</keyword>
<dbReference type="InterPro" id="IPR013154">
    <property type="entry name" value="ADH-like_N"/>
</dbReference>
<reference evidence="7" key="1">
    <citation type="submission" date="2020-08" db="EMBL/GenBank/DDBJ databases">
        <title>Genome public.</title>
        <authorList>
            <person name="Liu C."/>
            <person name="Sun Q."/>
        </authorList>
    </citation>
    <scope>NUCLEOTIDE SEQUENCE</scope>
    <source>
        <strain evidence="7">NSJ-15</strain>
    </source>
</reference>
<protein>
    <submittedName>
        <fullName evidence="7">Alcohol dehydrogenase catalytic domain-containing protein</fullName>
    </submittedName>
</protein>
<dbReference type="EMBL" id="JACRTL010000003">
    <property type="protein sequence ID" value="MBC8610729.1"/>
    <property type="molecule type" value="Genomic_DNA"/>
</dbReference>
<dbReference type="PROSITE" id="PS00059">
    <property type="entry name" value="ADH_ZINC"/>
    <property type="match status" value="1"/>
</dbReference>
<organism evidence="7 8">
    <name type="scientific">Massiliimalia timonensis</name>
    <dbReference type="NCBI Taxonomy" id="1987501"/>
    <lineage>
        <taxon>Bacteria</taxon>
        <taxon>Bacillati</taxon>
        <taxon>Bacillota</taxon>
        <taxon>Clostridia</taxon>
        <taxon>Eubacteriales</taxon>
        <taxon>Oscillospiraceae</taxon>
        <taxon>Massiliimalia</taxon>
    </lineage>
</organism>
<evidence type="ECO:0000256" key="1">
    <source>
        <dbReference type="ARBA" id="ARBA00022723"/>
    </source>
</evidence>
<comment type="caution">
    <text evidence="7">The sequence shown here is derived from an EMBL/GenBank/DDBJ whole genome shotgun (WGS) entry which is preliminary data.</text>
</comment>
<dbReference type="SUPFAM" id="SSF51735">
    <property type="entry name" value="NAD(P)-binding Rossmann-fold domains"/>
    <property type="match status" value="1"/>
</dbReference>
<dbReference type="RefSeq" id="WP_187536426.1">
    <property type="nucleotide sequence ID" value="NZ_JACRTL010000003.1"/>
</dbReference>
<dbReference type="PANTHER" id="PTHR43401:SF2">
    <property type="entry name" value="L-THREONINE 3-DEHYDROGENASE"/>
    <property type="match status" value="1"/>
</dbReference>
<proteinExistence type="inferred from homology"/>
<comment type="cofactor">
    <cofactor evidence="4">
        <name>Zn(2+)</name>
        <dbReference type="ChEBI" id="CHEBI:29105"/>
    </cofactor>
</comment>
<dbReference type="SUPFAM" id="SSF50129">
    <property type="entry name" value="GroES-like"/>
    <property type="match status" value="1"/>
</dbReference>
<name>A0A8J6P129_9FIRM</name>
<dbReference type="Gene3D" id="3.40.50.720">
    <property type="entry name" value="NAD(P)-binding Rossmann-like Domain"/>
    <property type="match status" value="1"/>
</dbReference>
<feature type="domain" description="Alcohol dehydrogenase-like N-terminal" evidence="6">
    <location>
        <begin position="28"/>
        <end position="128"/>
    </location>
</feature>
<evidence type="ECO:0000256" key="4">
    <source>
        <dbReference type="RuleBase" id="RU361277"/>
    </source>
</evidence>
<accession>A0A8J6P129</accession>
<keyword evidence="8" id="KW-1185">Reference proteome</keyword>
<dbReference type="Pfam" id="PF00107">
    <property type="entry name" value="ADH_zinc_N"/>
    <property type="match status" value="1"/>
</dbReference>
<dbReference type="GO" id="GO:0016491">
    <property type="term" value="F:oxidoreductase activity"/>
    <property type="evidence" value="ECO:0007669"/>
    <property type="project" value="UniProtKB-KW"/>
</dbReference>
<evidence type="ECO:0000256" key="3">
    <source>
        <dbReference type="ARBA" id="ARBA00023002"/>
    </source>
</evidence>